<name>A0A918S3H4_9GAMM</name>
<reference evidence="1" key="1">
    <citation type="journal article" date="2014" name="Int. J. Syst. Evol. Microbiol.">
        <title>Complete genome sequence of Corynebacterium casei LMG S-19264T (=DSM 44701T), isolated from a smear-ripened cheese.</title>
        <authorList>
            <consortium name="US DOE Joint Genome Institute (JGI-PGF)"/>
            <person name="Walter F."/>
            <person name="Albersmeier A."/>
            <person name="Kalinowski J."/>
            <person name="Ruckert C."/>
        </authorList>
    </citation>
    <scope>NUCLEOTIDE SEQUENCE</scope>
    <source>
        <strain evidence="1">KCTC 12711</strain>
    </source>
</reference>
<keyword evidence="2" id="KW-1185">Reference proteome</keyword>
<reference evidence="1" key="2">
    <citation type="submission" date="2020-09" db="EMBL/GenBank/DDBJ databases">
        <authorList>
            <person name="Sun Q."/>
            <person name="Kim S."/>
        </authorList>
    </citation>
    <scope>NUCLEOTIDE SEQUENCE</scope>
    <source>
        <strain evidence="1">KCTC 12711</strain>
    </source>
</reference>
<sequence length="112" mass="12120">MEIKITLKNEEVSFDNLGRVVVSNAELKDQISALVDQSELAACNTCTNTCGNSVNACGNTANGSCSSSFMSLEEITIAEDVTFINPEFNASILERKMNGQEINVEFKGFNSN</sequence>
<proteinExistence type="predicted"/>
<dbReference type="AlphaFoldDB" id="A0A918S3H4"/>
<accession>A0A918S3H4</accession>
<organism evidence="1 2">
    <name type="scientific">Arenicella chitinivorans</name>
    <dbReference type="NCBI Taxonomy" id="1329800"/>
    <lineage>
        <taxon>Bacteria</taxon>
        <taxon>Pseudomonadati</taxon>
        <taxon>Pseudomonadota</taxon>
        <taxon>Gammaproteobacteria</taxon>
        <taxon>Arenicellales</taxon>
        <taxon>Arenicellaceae</taxon>
        <taxon>Arenicella</taxon>
    </lineage>
</organism>
<dbReference type="EMBL" id="BMXA01000007">
    <property type="protein sequence ID" value="GHA18909.1"/>
    <property type="molecule type" value="Genomic_DNA"/>
</dbReference>
<dbReference type="RefSeq" id="WP_189402596.1">
    <property type="nucleotide sequence ID" value="NZ_BMXA01000007.1"/>
</dbReference>
<comment type="caution">
    <text evidence="1">The sequence shown here is derived from an EMBL/GenBank/DDBJ whole genome shotgun (WGS) entry which is preliminary data.</text>
</comment>
<dbReference type="Proteomes" id="UP000614811">
    <property type="component" value="Unassembled WGS sequence"/>
</dbReference>
<evidence type="ECO:0000313" key="2">
    <source>
        <dbReference type="Proteomes" id="UP000614811"/>
    </source>
</evidence>
<evidence type="ECO:0000313" key="1">
    <source>
        <dbReference type="EMBL" id="GHA18909.1"/>
    </source>
</evidence>
<protein>
    <submittedName>
        <fullName evidence="1">Uncharacterized protein</fullName>
    </submittedName>
</protein>
<gene>
    <name evidence="1" type="ORF">GCM10008090_30710</name>
</gene>